<accession>A0A645HIS3</accession>
<dbReference type="EMBL" id="VSSQ01093798">
    <property type="protein sequence ID" value="MPN38516.1"/>
    <property type="molecule type" value="Genomic_DNA"/>
</dbReference>
<protein>
    <submittedName>
        <fullName evidence="1">Uncharacterized protein</fullName>
    </submittedName>
</protein>
<comment type="caution">
    <text evidence="1">The sequence shown here is derived from an EMBL/GenBank/DDBJ whole genome shotgun (WGS) entry which is preliminary data.</text>
</comment>
<sequence>MISSFALAASRIVFMIPSISISSIIPESFFEKTARFAIRFLYAREVTFISAPSFLYNSVTASEVRSFSGTNFR</sequence>
<reference evidence="1" key="1">
    <citation type="submission" date="2019-08" db="EMBL/GenBank/DDBJ databases">
        <authorList>
            <person name="Kucharzyk K."/>
            <person name="Murdoch R.W."/>
            <person name="Higgins S."/>
            <person name="Loffler F."/>
        </authorList>
    </citation>
    <scope>NUCLEOTIDE SEQUENCE</scope>
</reference>
<evidence type="ECO:0000313" key="1">
    <source>
        <dbReference type="EMBL" id="MPN38516.1"/>
    </source>
</evidence>
<dbReference type="AlphaFoldDB" id="A0A645HIS3"/>
<organism evidence="1">
    <name type="scientific">bioreactor metagenome</name>
    <dbReference type="NCBI Taxonomy" id="1076179"/>
    <lineage>
        <taxon>unclassified sequences</taxon>
        <taxon>metagenomes</taxon>
        <taxon>ecological metagenomes</taxon>
    </lineage>
</organism>
<gene>
    <name evidence="1" type="ORF">SDC9_186040</name>
</gene>
<proteinExistence type="predicted"/>
<name>A0A645HIS3_9ZZZZ</name>